<gene>
    <name evidence="1" type="ORF">M9H77_29453</name>
</gene>
<sequence length="199" mass="22956">MEAMIGMLTEEATTEIDITPIGIKWVFVTSLLVLKLFFISLMKIVVRIVLIMFIKDDTSFVDSNIVSFEVDCALFDFLHDEYLGKFIEDIDYVFPFLDALRKNFVRVTRLNQRLHLLSSPVEFSYNEHNLSSVVDSSNLLFENTFGFKCYHLHCKDFLLKGFGINVRVGLDTLARILLFSSLLPFPFQGVVFKVVHYTC</sequence>
<dbReference type="Proteomes" id="UP001060085">
    <property type="component" value="Linkage Group LG07"/>
</dbReference>
<reference evidence="2" key="1">
    <citation type="journal article" date="2023" name="Nat. Plants">
        <title>Single-cell RNA sequencing provides a high-resolution roadmap for understanding the multicellular compartmentation of specialized metabolism.</title>
        <authorList>
            <person name="Sun S."/>
            <person name="Shen X."/>
            <person name="Li Y."/>
            <person name="Li Y."/>
            <person name="Wang S."/>
            <person name="Li R."/>
            <person name="Zhang H."/>
            <person name="Shen G."/>
            <person name="Guo B."/>
            <person name="Wei J."/>
            <person name="Xu J."/>
            <person name="St-Pierre B."/>
            <person name="Chen S."/>
            <person name="Sun C."/>
        </authorList>
    </citation>
    <scope>NUCLEOTIDE SEQUENCE [LARGE SCALE GENOMIC DNA]</scope>
</reference>
<dbReference type="EMBL" id="CM044707">
    <property type="protein sequence ID" value="KAI5652266.1"/>
    <property type="molecule type" value="Genomic_DNA"/>
</dbReference>
<name>A0ACB9ZVC3_CATRO</name>
<protein>
    <submittedName>
        <fullName evidence="1">Uncharacterized protein</fullName>
    </submittedName>
</protein>
<keyword evidence="2" id="KW-1185">Reference proteome</keyword>
<accession>A0ACB9ZVC3</accession>
<evidence type="ECO:0000313" key="1">
    <source>
        <dbReference type="EMBL" id="KAI5652266.1"/>
    </source>
</evidence>
<organism evidence="1 2">
    <name type="scientific">Catharanthus roseus</name>
    <name type="common">Madagascar periwinkle</name>
    <name type="synonym">Vinca rosea</name>
    <dbReference type="NCBI Taxonomy" id="4058"/>
    <lineage>
        <taxon>Eukaryota</taxon>
        <taxon>Viridiplantae</taxon>
        <taxon>Streptophyta</taxon>
        <taxon>Embryophyta</taxon>
        <taxon>Tracheophyta</taxon>
        <taxon>Spermatophyta</taxon>
        <taxon>Magnoliopsida</taxon>
        <taxon>eudicotyledons</taxon>
        <taxon>Gunneridae</taxon>
        <taxon>Pentapetalae</taxon>
        <taxon>asterids</taxon>
        <taxon>lamiids</taxon>
        <taxon>Gentianales</taxon>
        <taxon>Apocynaceae</taxon>
        <taxon>Rauvolfioideae</taxon>
        <taxon>Vinceae</taxon>
        <taxon>Catharanthinae</taxon>
        <taxon>Catharanthus</taxon>
    </lineage>
</organism>
<comment type="caution">
    <text evidence="1">The sequence shown here is derived from an EMBL/GenBank/DDBJ whole genome shotgun (WGS) entry which is preliminary data.</text>
</comment>
<proteinExistence type="predicted"/>
<evidence type="ECO:0000313" key="2">
    <source>
        <dbReference type="Proteomes" id="UP001060085"/>
    </source>
</evidence>